<dbReference type="GO" id="GO:0002949">
    <property type="term" value="P:tRNA threonylcarbamoyladenosine modification"/>
    <property type="evidence" value="ECO:0007669"/>
    <property type="project" value="InterPro"/>
</dbReference>
<accession>A0A381S8D6</accession>
<reference evidence="2" key="1">
    <citation type="submission" date="2018-05" db="EMBL/GenBank/DDBJ databases">
        <authorList>
            <person name="Lanie J.A."/>
            <person name="Ng W.-L."/>
            <person name="Kazmierczak K.M."/>
            <person name="Andrzejewski T.M."/>
            <person name="Davidsen T.M."/>
            <person name="Wayne K.J."/>
            <person name="Tettelin H."/>
            <person name="Glass J.I."/>
            <person name="Rusch D."/>
            <person name="Podicherti R."/>
            <person name="Tsui H.-C.T."/>
            <person name="Winkler M.E."/>
        </authorList>
    </citation>
    <scope>NUCLEOTIDE SEQUENCE</scope>
</reference>
<evidence type="ECO:0000259" key="1">
    <source>
        <dbReference type="Pfam" id="PF00814"/>
    </source>
</evidence>
<dbReference type="PANTHER" id="PTHR11735">
    <property type="entry name" value="TRNA N6-ADENOSINE THREONYLCARBAMOYLTRANSFERASE"/>
    <property type="match status" value="1"/>
</dbReference>
<gene>
    <name evidence="2" type="ORF">METZ01_LOCUS53209</name>
</gene>
<protein>
    <recommendedName>
        <fullName evidence="1">Gcp-like domain-containing protein</fullName>
    </recommendedName>
</protein>
<feature type="non-terminal residue" evidence="2">
    <location>
        <position position="1"/>
    </location>
</feature>
<dbReference type="NCBIfam" id="TIGR03725">
    <property type="entry name" value="T6A_YeaZ"/>
    <property type="match status" value="1"/>
</dbReference>
<proteinExistence type="predicted"/>
<dbReference type="Pfam" id="PF00814">
    <property type="entry name" value="TsaD"/>
    <property type="match status" value="1"/>
</dbReference>
<evidence type="ECO:0000313" key="2">
    <source>
        <dbReference type="EMBL" id="SVA00355.1"/>
    </source>
</evidence>
<name>A0A381S8D6_9ZZZZ</name>
<dbReference type="SUPFAM" id="SSF53067">
    <property type="entry name" value="Actin-like ATPase domain"/>
    <property type="match status" value="1"/>
</dbReference>
<dbReference type="GO" id="GO:0005829">
    <property type="term" value="C:cytosol"/>
    <property type="evidence" value="ECO:0007669"/>
    <property type="project" value="TreeGrafter"/>
</dbReference>
<feature type="domain" description="Gcp-like" evidence="1">
    <location>
        <begin position="29"/>
        <end position="121"/>
    </location>
</feature>
<dbReference type="Gene3D" id="3.30.420.40">
    <property type="match status" value="1"/>
</dbReference>
<organism evidence="2">
    <name type="scientific">marine metagenome</name>
    <dbReference type="NCBI Taxonomy" id="408172"/>
    <lineage>
        <taxon>unclassified sequences</taxon>
        <taxon>metagenomes</taxon>
        <taxon>ecological metagenomes</taxon>
    </lineage>
</organism>
<dbReference type="InterPro" id="IPR043129">
    <property type="entry name" value="ATPase_NBD"/>
</dbReference>
<dbReference type="EMBL" id="UINC01002792">
    <property type="protein sequence ID" value="SVA00355.1"/>
    <property type="molecule type" value="Genomic_DNA"/>
</dbReference>
<sequence>VTSGRRILSIETSSIICGLAYIVNGESIGCIEESAPRKHAEILPDFFIELKNKTKFRLADLNGIAVSIGPGSFTGLRIGLSFAKGLAYSKNLPIIPVPTMMSLAYQVRNKYPTYGLIWSHGTQVFSQHVDWIDKLPVEAGNIEVNSWDDVKKKVPIERTIFQWQCDKIIGNKFIAVVSQPSAVNVGYLANHNYRKWVVKNPYDLVPNYIAPFKIKSGV</sequence>
<dbReference type="InterPro" id="IPR022496">
    <property type="entry name" value="T6A_TsaB"/>
</dbReference>
<dbReference type="AlphaFoldDB" id="A0A381S8D6"/>
<dbReference type="PANTHER" id="PTHR11735:SF11">
    <property type="entry name" value="TRNA THREONYLCARBAMOYLADENOSINE BIOSYNTHESIS PROTEIN TSAB"/>
    <property type="match status" value="1"/>
</dbReference>
<dbReference type="InterPro" id="IPR000905">
    <property type="entry name" value="Gcp-like_dom"/>
</dbReference>